<dbReference type="AlphaFoldDB" id="A0A0S4QTY1"/>
<feature type="active site" description="Proton acceptor" evidence="4">
    <location>
        <position position="370"/>
    </location>
</feature>
<evidence type="ECO:0000256" key="4">
    <source>
        <dbReference type="PIRSR" id="PIRSR000429-1"/>
    </source>
</evidence>
<keyword evidence="9" id="KW-1185">Reference proteome</keyword>
<evidence type="ECO:0000259" key="7">
    <source>
        <dbReference type="Pfam" id="PF02803"/>
    </source>
</evidence>
<dbReference type="PROSITE" id="PS00737">
    <property type="entry name" value="THIOLASE_2"/>
    <property type="match status" value="1"/>
</dbReference>
<dbReference type="NCBIfam" id="TIGR01930">
    <property type="entry name" value="AcCoA-C-Actrans"/>
    <property type="match status" value="1"/>
</dbReference>
<keyword evidence="2 5" id="KW-0808">Transferase</keyword>
<evidence type="ECO:0000256" key="5">
    <source>
        <dbReference type="RuleBase" id="RU003557"/>
    </source>
</evidence>
<evidence type="ECO:0000256" key="3">
    <source>
        <dbReference type="ARBA" id="ARBA00023315"/>
    </source>
</evidence>
<dbReference type="InterPro" id="IPR020616">
    <property type="entry name" value="Thiolase_N"/>
</dbReference>
<evidence type="ECO:0000313" key="9">
    <source>
        <dbReference type="Proteomes" id="UP000198802"/>
    </source>
</evidence>
<feature type="active site" description="Acyl-thioester intermediate" evidence="4">
    <location>
        <position position="89"/>
    </location>
</feature>
<dbReference type="InterPro" id="IPR020617">
    <property type="entry name" value="Thiolase_C"/>
</dbReference>
<keyword evidence="3 5" id="KW-0012">Acyltransferase</keyword>
<sequence length="384" mass="39836">MRDAVIVEAVRTPVGKRNGGLSGVHPTDLSAHVLSTLVERAGVDPALVEDVVWGCVGQVGEQTFDIARNAALGAGFPETVTGVTVDRQCGSSQQAVHFAAAGVVAGHYDFVIAGGVESMSRVPMGSALMDKVPFGERYLARYNNAFPDQGVGAEMIAERWGFSRTQCDEFAISSHEKAAAAQDEGRFDAQIAPVTLADGTVISKDEGIRRGGTVEGLAKLKTVFRTVEDGGVITAANSSQISDGSAALLITTSEKAAELGLRPIARIHTAVLAGSDPVIMLTAPIPATQKALTRSGLKIDDIGAFEVNEAFAPVPLAWLADIGADAKALNPLGGAIALGHPLGGSGARIMTTLVNHMRDNGIRYGLQTMCEGGGQANATILELL</sequence>
<feature type="active site" description="Proton acceptor" evidence="4">
    <location>
        <position position="340"/>
    </location>
</feature>
<evidence type="ECO:0000256" key="2">
    <source>
        <dbReference type="ARBA" id="ARBA00022679"/>
    </source>
</evidence>
<dbReference type="InterPro" id="IPR002155">
    <property type="entry name" value="Thiolase"/>
</dbReference>
<dbReference type="FunFam" id="3.40.47.10:FF:000010">
    <property type="entry name" value="Acetyl-CoA acetyltransferase (Thiolase)"/>
    <property type="match status" value="1"/>
</dbReference>
<dbReference type="GO" id="GO:0003988">
    <property type="term" value="F:acetyl-CoA C-acyltransferase activity"/>
    <property type="evidence" value="ECO:0007669"/>
    <property type="project" value="UniProtKB-ARBA"/>
</dbReference>
<feature type="domain" description="Thiolase C-terminal" evidence="7">
    <location>
        <begin position="262"/>
        <end position="382"/>
    </location>
</feature>
<dbReference type="Pfam" id="PF00108">
    <property type="entry name" value="Thiolase_N"/>
    <property type="match status" value="1"/>
</dbReference>
<evidence type="ECO:0000259" key="6">
    <source>
        <dbReference type="Pfam" id="PF00108"/>
    </source>
</evidence>
<dbReference type="InterPro" id="IPR020613">
    <property type="entry name" value="Thiolase_CS"/>
</dbReference>
<proteinExistence type="inferred from homology"/>
<dbReference type="Proteomes" id="UP000198802">
    <property type="component" value="Unassembled WGS sequence"/>
</dbReference>
<dbReference type="PIRSF" id="PIRSF000429">
    <property type="entry name" value="Ac-CoA_Ac_transf"/>
    <property type="match status" value="1"/>
</dbReference>
<dbReference type="PANTHER" id="PTHR43365">
    <property type="entry name" value="BLR7806 PROTEIN"/>
    <property type="match status" value="1"/>
</dbReference>
<dbReference type="PANTHER" id="PTHR43365:SF1">
    <property type="entry name" value="ACETYL-COA C-ACYLTRANSFERASE"/>
    <property type="match status" value="1"/>
</dbReference>
<accession>A0A0S4QTY1</accession>
<dbReference type="EMBL" id="FAOZ01000023">
    <property type="protein sequence ID" value="CUU58963.1"/>
    <property type="molecule type" value="Genomic_DNA"/>
</dbReference>
<dbReference type="RefSeq" id="WP_091282829.1">
    <property type="nucleotide sequence ID" value="NZ_FAOZ01000023.1"/>
</dbReference>
<name>A0A0S4QTY1_9ACTN</name>
<organism evidence="8 9">
    <name type="scientific">Parafrankia irregularis</name>
    <dbReference type="NCBI Taxonomy" id="795642"/>
    <lineage>
        <taxon>Bacteria</taxon>
        <taxon>Bacillati</taxon>
        <taxon>Actinomycetota</taxon>
        <taxon>Actinomycetes</taxon>
        <taxon>Frankiales</taxon>
        <taxon>Frankiaceae</taxon>
        <taxon>Parafrankia</taxon>
    </lineage>
</organism>
<evidence type="ECO:0000313" key="8">
    <source>
        <dbReference type="EMBL" id="CUU58963.1"/>
    </source>
</evidence>
<feature type="domain" description="Thiolase N-terminal" evidence="6">
    <location>
        <begin position="5"/>
        <end position="253"/>
    </location>
</feature>
<reference evidence="9" key="1">
    <citation type="submission" date="2015-11" db="EMBL/GenBank/DDBJ databases">
        <authorList>
            <person name="Varghese N."/>
        </authorList>
    </citation>
    <scope>NUCLEOTIDE SEQUENCE [LARGE SCALE GENOMIC DNA]</scope>
    <source>
        <strain evidence="9">DSM 45899</strain>
    </source>
</reference>
<protein>
    <submittedName>
        <fullName evidence="8">Acetyl-CoA acyltransferase</fullName>
    </submittedName>
</protein>
<comment type="similarity">
    <text evidence="1 5">Belongs to the thiolase-like superfamily. Thiolase family.</text>
</comment>
<dbReference type="SUPFAM" id="SSF53901">
    <property type="entry name" value="Thiolase-like"/>
    <property type="match status" value="2"/>
</dbReference>
<dbReference type="InterPro" id="IPR016039">
    <property type="entry name" value="Thiolase-like"/>
</dbReference>
<dbReference type="Pfam" id="PF02803">
    <property type="entry name" value="Thiolase_C"/>
    <property type="match status" value="1"/>
</dbReference>
<dbReference type="Gene3D" id="3.40.47.10">
    <property type="match status" value="2"/>
</dbReference>
<evidence type="ECO:0000256" key="1">
    <source>
        <dbReference type="ARBA" id="ARBA00010982"/>
    </source>
</evidence>
<dbReference type="CDD" id="cd00751">
    <property type="entry name" value="thiolase"/>
    <property type="match status" value="1"/>
</dbReference>
<gene>
    <name evidence="8" type="ORF">Ga0074812_12392</name>
</gene>